<reference evidence="3 4" key="1">
    <citation type="submission" date="2023-06" db="EMBL/GenBank/DDBJ databases">
        <title>Rock-solubilizing bacteria, Microbacterium invictum, promotes re-establishment of vegetation in rocky wasteland by accelerating rock bio-weathering and reshaping soil bacterial community.</title>
        <authorList>
            <person name="Liu C."/>
        </authorList>
    </citation>
    <scope>NUCLEOTIDE SEQUENCE [LARGE SCALE GENOMIC DNA]</scope>
    <source>
        <strain evidence="3 4">X-18</strain>
    </source>
</reference>
<gene>
    <name evidence="3" type="ORF">T9R20_07290</name>
</gene>
<dbReference type="Pfam" id="PF14030">
    <property type="entry name" value="DUF4245"/>
    <property type="match status" value="1"/>
</dbReference>
<evidence type="ECO:0000313" key="3">
    <source>
        <dbReference type="EMBL" id="WQB71747.1"/>
    </source>
</evidence>
<keyword evidence="2" id="KW-0472">Membrane</keyword>
<feature type="transmembrane region" description="Helical" evidence="2">
    <location>
        <begin position="39"/>
        <end position="58"/>
    </location>
</feature>
<keyword evidence="2" id="KW-1133">Transmembrane helix</keyword>
<accession>A0ABZ0VFY7</accession>
<dbReference type="Proteomes" id="UP001324533">
    <property type="component" value="Chromosome"/>
</dbReference>
<evidence type="ECO:0000256" key="1">
    <source>
        <dbReference type="SAM" id="MobiDB-lite"/>
    </source>
</evidence>
<sequence length="214" mass="22641">MARDPKIVAELGRPETPDEAADRKAASSRTYRASQNTRNLIAALIATLAVVLIIILAVPRGTPPEREPIDVAEVAARISANENRALVVPDVPAEWQVNAATVEGDSVRAWTIVYVPAEDRGFVRVAQGFDADEGWPSRTLRGAEIADTVTIGGIPFDRYEIRNPSAAGNVAAALGTTSGEDTILIYGTTDQAALEEAATAVAADLPLPTEEEGQ</sequence>
<evidence type="ECO:0000313" key="4">
    <source>
        <dbReference type="Proteomes" id="UP001324533"/>
    </source>
</evidence>
<dbReference type="EMBL" id="CP139779">
    <property type="protein sequence ID" value="WQB71747.1"/>
    <property type="molecule type" value="Genomic_DNA"/>
</dbReference>
<feature type="region of interest" description="Disordered" evidence="1">
    <location>
        <begin position="1"/>
        <end position="29"/>
    </location>
</feature>
<protein>
    <submittedName>
        <fullName evidence="3">DUF4245 family protein</fullName>
    </submittedName>
</protein>
<dbReference type="RefSeq" id="WP_322411861.1">
    <property type="nucleotide sequence ID" value="NZ_CP139779.1"/>
</dbReference>
<feature type="compositionally biased region" description="Basic and acidic residues" evidence="1">
    <location>
        <begin position="1"/>
        <end position="25"/>
    </location>
</feature>
<organism evidence="3 4">
    <name type="scientific">Microbacterium invictum</name>
    <dbReference type="NCBI Taxonomy" id="515415"/>
    <lineage>
        <taxon>Bacteria</taxon>
        <taxon>Bacillati</taxon>
        <taxon>Actinomycetota</taxon>
        <taxon>Actinomycetes</taxon>
        <taxon>Micrococcales</taxon>
        <taxon>Microbacteriaceae</taxon>
        <taxon>Microbacterium</taxon>
    </lineage>
</organism>
<keyword evidence="4" id="KW-1185">Reference proteome</keyword>
<dbReference type="InterPro" id="IPR025339">
    <property type="entry name" value="DUF4245"/>
</dbReference>
<name>A0ABZ0VFY7_9MICO</name>
<proteinExistence type="predicted"/>
<keyword evidence="2" id="KW-0812">Transmembrane</keyword>
<evidence type="ECO:0000256" key="2">
    <source>
        <dbReference type="SAM" id="Phobius"/>
    </source>
</evidence>